<dbReference type="GO" id="GO:0016787">
    <property type="term" value="F:hydrolase activity"/>
    <property type="evidence" value="ECO:0007669"/>
    <property type="project" value="UniProtKB-KW"/>
</dbReference>
<keyword evidence="3" id="KW-0143">Chaperone</keyword>
<dbReference type="RefSeq" id="WP_209486948.1">
    <property type="nucleotide sequence ID" value="NZ_JAGGKQ010000033.1"/>
</dbReference>
<dbReference type="OrthoDB" id="359387at2157"/>
<accession>A0A8T4GJJ4</accession>
<dbReference type="Gene3D" id="3.40.50.300">
    <property type="entry name" value="P-loop containing nucleotide triphosphate hydrolases"/>
    <property type="match status" value="1"/>
</dbReference>
<dbReference type="Pfam" id="PF02492">
    <property type="entry name" value="cobW"/>
    <property type="match status" value="1"/>
</dbReference>
<dbReference type="AlphaFoldDB" id="A0A8T4GJJ4"/>
<dbReference type="Gene3D" id="3.30.1220.10">
    <property type="entry name" value="CobW-like, C-terminal domain"/>
    <property type="match status" value="1"/>
</dbReference>
<dbReference type="InterPro" id="IPR027417">
    <property type="entry name" value="P-loop_NTPase"/>
</dbReference>
<dbReference type="PANTHER" id="PTHR43603">
    <property type="entry name" value="COBW DOMAIN-CONTAINING PROTEIN DDB_G0274527"/>
    <property type="match status" value="1"/>
</dbReference>
<keyword evidence="9" id="KW-1185">Reference proteome</keyword>
<dbReference type="SMART" id="SM00833">
    <property type="entry name" value="CobW_C"/>
    <property type="match status" value="1"/>
</dbReference>
<proteinExistence type="inferred from homology"/>
<organism evidence="8 9">
    <name type="scientific">Halorubrum alkaliphilum</name>
    <dbReference type="NCBI Taxonomy" id="261290"/>
    <lineage>
        <taxon>Archaea</taxon>
        <taxon>Methanobacteriati</taxon>
        <taxon>Methanobacteriota</taxon>
        <taxon>Stenosarchaea group</taxon>
        <taxon>Halobacteria</taxon>
        <taxon>Halobacteriales</taxon>
        <taxon>Haloferacaceae</taxon>
        <taxon>Halorubrum</taxon>
    </lineage>
</organism>
<reference evidence="8" key="1">
    <citation type="submission" date="2021-03" db="EMBL/GenBank/DDBJ databases">
        <title>Genomic Encyclopedia of Type Strains, Phase IV (KMG-IV): sequencing the most valuable type-strain genomes for metagenomic binning, comparative biology and taxonomic classification.</title>
        <authorList>
            <person name="Goeker M."/>
        </authorList>
    </citation>
    <scope>NUCLEOTIDE SEQUENCE</scope>
    <source>
        <strain evidence="8">DSM 23564</strain>
    </source>
</reference>
<keyword evidence="1" id="KW-0547">Nucleotide-binding</keyword>
<feature type="region of interest" description="Disordered" evidence="6">
    <location>
        <begin position="380"/>
        <end position="405"/>
    </location>
</feature>
<evidence type="ECO:0000256" key="2">
    <source>
        <dbReference type="ARBA" id="ARBA00022801"/>
    </source>
</evidence>
<dbReference type="CDD" id="cd03112">
    <property type="entry name" value="CobW-like"/>
    <property type="match status" value="1"/>
</dbReference>
<comment type="caution">
    <text evidence="8">The sequence shown here is derived from an EMBL/GenBank/DDBJ whole genome shotgun (WGS) entry which is preliminary data.</text>
</comment>
<dbReference type="InterPro" id="IPR003495">
    <property type="entry name" value="CobW/HypB/UreG_nucleotide-bd"/>
</dbReference>
<dbReference type="PANTHER" id="PTHR43603:SF1">
    <property type="entry name" value="ZINC-REGULATED GTPASE METALLOPROTEIN ACTIVATOR 1"/>
    <property type="match status" value="1"/>
</dbReference>
<evidence type="ECO:0000256" key="4">
    <source>
        <dbReference type="ARBA" id="ARBA00034320"/>
    </source>
</evidence>
<sequence length="405" mass="45032">MLSNSDPVPVTILSGSLGAGKTTTLNHVLSSDQELDAAVLVNDMGEVNVDADLVERESDLTQNDDEIIEMSNGCICCRLRGDMLDEVGRLADKRDFEYLLVESSGISEPIPVAQTFARGFEDAEFDPTGVYELDTMVSVVDAHSFWKGFDSGQALTDDDIDPQSDRVPEEALMDQIEFCDVLLLNKCDLVPDDELEEIEAVLRALQPRAKIVRTEHGAVDPTEILNTGRFDFDRASQSAGWKRELQHGHHHESASEEHGVSSFVFESDRPFHPERISELFAGLPEEVVRAKGFFWSAGREDVAMGLDKSGQSVRAGPKGTWIATLPKAQQEKYFAARPAIKENWDEKWGDRGTQLVFIGREFDQASLVEQLEDSVLSDAEMGEGFEEYPDPFGREEQRELALADD</sequence>
<keyword evidence="2" id="KW-0378">Hydrolase</keyword>
<dbReference type="Pfam" id="PF07683">
    <property type="entry name" value="CobW_C"/>
    <property type="match status" value="1"/>
</dbReference>
<evidence type="ECO:0000256" key="5">
    <source>
        <dbReference type="ARBA" id="ARBA00049117"/>
    </source>
</evidence>
<gene>
    <name evidence="8" type="ORF">J2751_002913</name>
</gene>
<comment type="similarity">
    <text evidence="4">Belongs to the SIMIBI class G3E GTPase family. ZNG1 subfamily.</text>
</comment>
<dbReference type="Proteomes" id="UP000823588">
    <property type="component" value="Unassembled WGS sequence"/>
</dbReference>
<feature type="compositionally biased region" description="Acidic residues" evidence="6">
    <location>
        <begin position="380"/>
        <end position="389"/>
    </location>
</feature>
<dbReference type="InterPro" id="IPR051927">
    <property type="entry name" value="Zn_Chap_cDPG_Synth"/>
</dbReference>
<dbReference type="EMBL" id="JAGGKQ010000033">
    <property type="protein sequence ID" value="MBP1923867.1"/>
    <property type="molecule type" value="Genomic_DNA"/>
</dbReference>
<comment type="catalytic activity">
    <reaction evidence="5">
        <text>GTP + H2O = GDP + phosphate + H(+)</text>
        <dbReference type="Rhea" id="RHEA:19669"/>
        <dbReference type="ChEBI" id="CHEBI:15377"/>
        <dbReference type="ChEBI" id="CHEBI:15378"/>
        <dbReference type="ChEBI" id="CHEBI:37565"/>
        <dbReference type="ChEBI" id="CHEBI:43474"/>
        <dbReference type="ChEBI" id="CHEBI:58189"/>
    </reaction>
    <physiologicalReaction direction="left-to-right" evidence="5">
        <dbReference type="Rhea" id="RHEA:19670"/>
    </physiologicalReaction>
</comment>
<name>A0A8T4GJJ4_9EURY</name>
<evidence type="ECO:0000313" key="9">
    <source>
        <dbReference type="Proteomes" id="UP000823588"/>
    </source>
</evidence>
<evidence type="ECO:0000256" key="3">
    <source>
        <dbReference type="ARBA" id="ARBA00023186"/>
    </source>
</evidence>
<dbReference type="SUPFAM" id="SSF52540">
    <property type="entry name" value="P-loop containing nucleoside triphosphate hydrolases"/>
    <property type="match status" value="1"/>
</dbReference>
<feature type="compositionally biased region" description="Basic and acidic residues" evidence="6">
    <location>
        <begin position="392"/>
        <end position="405"/>
    </location>
</feature>
<feature type="region of interest" description="Disordered" evidence="6">
    <location>
        <begin position="241"/>
        <end position="260"/>
    </location>
</feature>
<dbReference type="InterPro" id="IPR011629">
    <property type="entry name" value="CobW-like_C"/>
</dbReference>
<feature type="domain" description="CobW C-terminal" evidence="7">
    <location>
        <begin position="260"/>
        <end position="375"/>
    </location>
</feature>
<dbReference type="InterPro" id="IPR036627">
    <property type="entry name" value="CobW-likC_sf"/>
</dbReference>
<evidence type="ECO:0000256" key="6">
    <source>
        <dbReference type="SAM" id="MobiDB-lite"/>
    </source>
</evidence>
<feature type="compositionally biased region" description="Basic and acidic residues" evidence="6">
    <location>
        <begin position="241"/>
        <end position="259"/>
    </location>
</feature>
<dbReference type="GO" id="GO:0000166">
    <property type="term" value="F:nucleotide binding"/>
    <property type="evidence" value="ECO:0007669"/>
    <property type="project" value="UniProtKB-KW"/>
</dbReference>
<protein>
    <submittedName>
        <fullName evidence="8">G3E family GTPase</fullName>
    </submittedName>
</protein>
<evidence type="ECO:0000313" key="8">
    <source>
        <dbReference type="EMBL" id="MBP1923867.1"/>
    </source>
</evidence>
<evidence type="ECO:0000256" key="1">
    <source>
        <dbReference type="ARBA" id="ARBA00022741"/>
    </source>
</evidence>
<evidence type="ECO:0000259" key="7">
    <source>
        <dbReference type="SMART" id="SM00833"/>
    </source>
</evidence>